<organism evidence="2 3">
    <name type="scientific">Megaselia scalaris</name>
    <name type="common">Humpbacked fly</name>
    <name type="synonym">Phora scalaris</name>
    <dbReference type="NCBI Taxonomy" id="36166"/>
    <lineage>
        <taxon>Eukaryota</taxon>
        <taxon>Metazoa</taxon>
        <taxon>Ecdysozoa</taxon>
        <taxon>Arthropoda</taxon>
        <taxon>Hexapoda</taxon>
        <taxon>Insecta</taxon>
        <taxon>Pterygota</taxon>
        <taxon>Neoptera</taxon>
        <taxon>Endopterygota</taxon>
        <taxon>Diptera</taxon>
        <taxon>Brachycera</taxon>
        <taxon>Muscomorpha</taxon>
        <taxon>Platypezoidea</taxon>
        <taxon>Phoridae</taxon>
        <taxon>Megaseliini</taxon>
        <taxon>Megaselia</taxon>
    </lineage>
</organism>
<dbReference type="Proteomes" id="UP000015102">
    <property type="component" value="Unassembled WGS sequence"/>
</dbReference>
<name>T1GLC0_MEGSC</name>
<evidence type="ECO:0000313" key="3">
    <source>
        <dbReference type="Proteomes" id="UP000015102"/>
    </source>
</evidence>
<keyword evidence="3" id="KW-1185">Reference proteome</keyword>
<reference evidence="2" key="2">
    <citation type="submission" date="2015-06" db="UniProtKB">
        <authorList>
            <consortium name="EnsemblMetazoa"/>
        </authorList>
    </citation>
    <scope>IDENTIFICATION</scope>
</reference>
<dbReference type="EnsemblMetazoa" id="MESCA004320-RA">
    <property type="protein sequence ID" value="MESCA004320-PA"/>
    <property type="gene ID" value="MESCA004320"/>
</dbReference>
<evidence type="ECO:0000313" key="2">
    <source>
        <dbReference type="EnsemblMetazoa" id="MESCA004320-PA"/>
    </source>
</evidence>
<dbReference type="HOGENOM" id="CLU_2349055_0_0_1"/>
<dbReference type="EMBL" id="CAQQ02069597">
    <property type="status" value="NOT_ANNOTATED_CDS"/>
    <property type="molecule type" value="Genomic_DNA"/>
</dbReference>
<protein>
    <submittedName>
        <fullName evidence="2">Uncharacterized protein</fullName>
    </submittedName>
</protein>
<dbReference type="EMBL" id="CAQQ02069598">
    <property type="status" value="NOT_ANNOTATED_CDS"/>
    <property type="molecule type" value="Genomic_DNA"/>
</dbReference>
<feature type="region of interest" description="Disordered" evidence="1">
    <location>
        <begin position="77"/>
        <end position="97"/>
    </location>
</feature>
<feature type="compositionally biased region" description="Polar residues" evidence="1">
    <location>
        <begin position="77"/>
        <end position="88"/>
    </location>
</feature>
<proteinExistence type="predicted"/>
<reference evidence="3" key="1">
    <citation type="submission" date="2013-02" db="EMBL/GenBank/DDBJ databases">
        <authorList>
            <person name="Hughes D."/>
        </authorList>
    </citation>
    <scope>NUCLEOTIDE SEQUENCE</scope>
    <source>
        <strain>Durham</strain>
        <strain evidence="3">NC isolate 2 -- Noor lab</strain>
    </source>
</reference>
<accession>T1GLC0</accession>
<evidence type="ECO:0000256" key="1">
    <source>
        <dbReference type="SAM" id="MobiDB-lite"/>
    </source>
</evidence>
<sequence>MPGMSTVCKLRNLQANAGKHIPFHQRVPETAASGSMLQFHQNCDGTCLLRSSTKAEFHFNKSSPEERQMFRWTSQISNDSSKNYTNGNRLEHQHKIF</sequence>
<dbReference type="AlphaFoldDB" id="T1GLC0"/>